<protein>
    <submittedName>
        <fullName evidence="1">Uncharacterized protein</fullName>
    </submittedName>
</protein>
<gene>
    <name evidence="1" type="ORF">HHU12_02880</name>
</gene>
<proteinExistence type="predicted"/>
<name>A0A7X9RS70_9BACT</name>
<organism evidence="1 2">
    <name type="scientific">Flammeovirga aprica JL-4</name>
    <dbReference type="NCBI Taxonomy" id="694437"/>
    <lineage>
        <taxon>Bacteria</taxon>
        <taxon>Pseudomonadati</taxon>
        <taxon>Bacteroidota</taxon>
        <taxon>Cytophagia</taxon>
        <taxon>Cytophagales</taxon>
        <taxon>Flammeovirgaceae</taxon>
        <taxon>Flammeovirga</taxon>
    </lineage>
</organism>
<reference evidence="1 2" key="1">
    <citation type="submission" date="2020-04" db="EMBL/GenBank/DDBJ databases">
        <title>Flammeovirga sp. SR4, a novel species isolated from seawater.</title>
        <authorList>
            <person name="Wang X."/>
        </authorList>
    </citation>
    <scope>NUCLEOTIDE SEQUENCE [LARGE SCALE GENOMIC DNA]</scope>
    <source>
        <strain evidence="1 2">ATCC 23126</strain>
    </source>
</reference>
<sequence>MKTRNYFLWMLFLCMLLFYGCNNNSEIHQMQTAHLHQNKVIVDEGKAIADFYFYSDQVAVSEEGEVKGKGDVLSFRVHNWSESMLGRQLKVAEMGNVILSNSTGDLESFMAGYLLITKNEDTYNVTYSIQNPNKNWSGQAEITSWINKASSNHRAINTACGTCTDTYNEVLNPSTSLQVAEMFAPRLYFDKAAKTFPSTGQKIFDISKNKDCGQQLSLSSGIDKSGSIAEAETYFQITNCPEDDRRLFITYWWTYIRQDNCFFNAGGHDYDWERIVVQVNKDTWTATTVTYYQHAGWYTHKLTQNRATVYIGKIGHGAYHNSGGSGGCCYWADYRNPGPLWETWKSPIKELRCDGENWMAFDGKWGSPAQGPLYRDRNYCDLDPCKGSTVLGCTTSGCARSEYTSTNLGGIDYGFN</sequence>
<accession>A0A7X9RS70</accession>
<dbReference type="EMBL" id="JABANE010000005">
    <property type="protein sequence ID" value="NME66900.1"/>
    <property type="molecule type" value="Genomic_DNA"/>
</dbReference>
<dbReference type="RefSeq" id="WP_169654824.1">
    <property type="nucleotide sequence ID" value="NZ_JABANE010000005.1"/>
</dbReference>
<dbReference type="AlphaFoldDB" id="A0A7X9RS70"/>
<keyword evidence="2" id="KW-1185">Reference proteome</keyword>
<comment type="caution">
    <text evidence="1">The sequence shown here is derived from an EMBL/GenBank/DDBJ whole genome shotgun (WGS) entry which is preliminary data.</text>
</comment>
<evidence type="ECO:0000313" key="1">
    <source>
        <dbReference type="EMBL" id="NME66900.1"/>
    </source>
</evidence>
<dbReference type="PROSITE" id="PS51257">
    <property type="entry name" value="PROKAR_LIPOPROTEIN"/>
    <property type="match status" value="1"/>
</dbReference>
<evidence type="ECO:0000313" key="2">
    <source>
        <dbReference type="Proteomes" id="UP000576082"/>
    </source>
</evidence>
<dbReference type="Proteomes" id="UP000576082">
    <property type="component" value="Unassembled WGS sequence"/>
</dbReference>